<protein>
    <recommendedName>
        <fullName evidence="6">PHD-type domain-containing protein</fullName>
    </recommendedName>
</protein>
<dbReference type="Proteomes" id="UP001175211">
    <property type="component" value="Unassembled WGS sequence"/>
</dbReference>
<reference evidence="7" key="1">
    <citation type="submission" date="2023-06" db="EMBL/GenBank/DDBJ databases">
        <authorList>
            <consortium name="Lawrence Berkeley National Laboratory"/>
            <person name="Ahrendt S."/>
            <person name="Sahu N."/>
            <person name="Indic B."/>
            <person name="Wong-Bajracharya J."/>
            <person name="Merenyi Z."/>
            <person name="Ke H.-M."/>
            <person name="Monk M."/>
            <person name="Kocsube S."/>
            <person name="Drula E."/>
            <person name="Lipzen A."/>
            <person name="Balint B."/>
            <person name="Henrissat B."/>
            <person name="Andreopoulos B."/>
            <person name="Martin F.M."/>
            <person name="Harder C.B."/>
            <person name="Rigling D."/>
            <person name="Ford K.L."/>
            <person name="Foster G.D."/>
            <person name="Pangilinan J."/>
            <person name="Papanicolaou A."/>
            <person name="Barry K."/>
            <person name="LaButti K."/>
            <person name="Viragh M."/>
            <person name="Koriabine M."/>
            <person name="Yan M."/>
            <person name="Riley R."/>
            <person name="Champramary S."/>
            <person name="Plett K.L."/>
            <person name="Tsai I.J."/>
            <person name="Slot J."/>
            <person name="Sipos G."/>
            <person name="Plett J."/>
            <person name="Nagy L.G."/>
            <person name="Grigoriev I.V."/>
        </authorList>
    </citation>
    <scope>NUCLEOTIDE SEQUENCE</scope>
    <source>
        <strain evidence="7">CCBAS 213</strain>
    </source>
</reference>
<evidence type="ECO:0000256" key="4">
    <source>
        <dbReference type="PROSITE-ProRule" id="PRU00146"/>
    </source>
</evidence>
<dbReference type="PROSITE" id="PS01359">
    <property type="entry name" value="ZF_PHD_1"/>
    <property type="match status" value="1"/>
</dbReference>
<dbReference type="InterPro" id="IPR013083">
    <property type="entry name" value="Znf_RING/FYVE/PHD"/>
</dbReference>
<dbReference type="RefSeq" id="XP_060335756.1">
    <property type="nucleotide sequence ID" value="XM_060471999.1"/>
</dbReference>
<dbReference type="EMBL" id="JAUEPS010000006">
    <property type="protein sequence ID" value="KAK0464635.1"/>
    <property type="molecule type" value="Genomic_DNA"/>
</dbReference>
<dbReference type="InterPro" id="IPR011011">
    <property type="entry name" value="Znf_FYVE_PHD"/>
</dbReference>
<dbReference type="InterPro" id="IPR019787">
    <property type="entry name" value="Znf_PHD-finger"/>
</dbReference>
<dbReference type="GeneID" id="85355547"/>
<keyword evidence="3" id="KW-0862">Zinc</keyword>
<name>A0AA39NFD6_ARMTA</name>
<feature type="region of interest" description="Disordered" evidence="5">
    <location>
        <begin position="106"/>
        <end position="126"/>
    </location>
</feature>
<dbReference type="GO" id="GO:0008270">
    <property type="term" value="F:zinc ion binding"/>
    <property type="evidence" value="ECO:0007669"/>
    <property type="project" value="UniProtKB-KW"/>
</dbReference>
<dbReference type="Pfam" id="PF00628">
    <property type="entry name" value="PHD"/>
    <property type="match status" value="1"/>
</dbReference>
<comment type="caution">
    <text evidence="7">The sequence shown here is derived from an EMBL/GenBank/DDBJ whole genome shotgun (WGS) entry which is preliminary data.</text>
</comment>
<dbReference type="InterPro" id="IPR001965">
    <property type="entry name" value="Znf_PHD"/>
</dbReference>
<evidence type="ECO:0000313" key="8">
    <source>
        <dbReference type="Proteomes" id="UP001175211"/>
    </source>
</evidence>
<dbReference type="AlphaFoldDB" id="A0AA39NFD6"/>
<accession>A0AA39NFD6</accession>
<keyword evidence="8" id="KW-1185">Reference proteome</keyword>
<dbReference type="InterPro" id="IPR019786">
    <property type="entry name" value="Zinc_finger_PHD-type_CS"/>
</dbReference>
<evidence type="ECO:0000256" key="5">
    <source>
        <dbReference type="SAM" id="MobiDB-lite"/>
    </source>
</evidence>
<evidence type="ECO:0000256" key="1">
    <source>
        <dbReference type="ARBA" id="ARBA00022723"/>
    </source>
</evidence>
<dbReference type="SUPFAM" id="SSF57903">
    <property type="entry name" value="FYVE/PHD zinc finger"/>
    <property type="match status" value="1"/>
</dbReference>
<dbReference type="Gene3D" id="3.30.40.10">
    <property type="entry name" value="Zinc/RING finger domain, C3HC4 (zinc finger)"/>
    <property type="match status" value="1"/>
</dbReference>
<gene>
    <name evidence="7" type="ORF">EV420DRAFT_1517334</name>
</gene>
<sequence>MPLAAACVHCKGTHNQYSAYLMTCSQCRTSYHHTCHQPPLTQDNLTSILSATFRDIPDLENSLLSWKCGRCTGTKAATSRASTTTTDQRPAKRVASVDVSVEVISISSDSEPEDAPGPSRGARRWSSPIEIIDSSPQKRPHPALPFADSISAVRTRSPVDDPMDIDEEPHIAPVPDVKPDIATTWLRDIFYKDLNDDPWERRKDRLNHRSRKIRVVAKCQRPVDSFYLYTKEWKPKIP</sequence>
<evidence type="ECO:0000256" key="2">
    <source>
        <dbReference type="ARBA" id="ARBA00022771"/>
    </source>
</evidence>
<keyword evidence="1" id="KW-0479">Metal-binding</keyword>
<dbReference type="PROSITE" id="PS50016">
    <property type="entry name" value="ZF_PHD_2"/>
    <property type="match status" value="1"/>
</dbReference>
<evidence type="ECO:0000259" key="6">
    <source>
        <dbReference type="PROSITE" id="PS50016"/>
    </source>
</evidence>
<evidence type="ECO:0000256" key="3">
    <source>
        <dbReference type="ARBA" id="ARBA00022833"/>
    </source>
</evidence>
<dbReference type="SMART" id="SM00249">
    <property type="entry name" value="PHD"/>
    <property type="match status" value="1"/>
</dbReference>
<feature type="domain" description="PHD-type" evidence="6">
    <location>
        <begin position="4"/>
        <end position="74"/>
    </location>
</feature>
<evidence type="ECO:0000313" key="7">
    <source>
        <dbReference type="EMBL" id="KAK0464635.1"/>
    </source>
</evidence>
<organism evidence="7 8">
    <name type="scientific">Armillaria tabescens</name>
    <name type="common">Ringless honey mushroom</name>
    <name type="synonym">Agaricus tabescens</name>
    <dbReference type="NCBI Taxonomy" id="1929756"/>
    <lineage>
        <taxon>Eukaryota</taxon>
        <taxon>Fungi</taxon>
        <taxon>Dikarya</taxon>
        <taxon>Basidiomycota</taxon>
        <taxon>Agaricomycotina</taxon>
        <taxon>Agaricomycetes</taxon>
        <taxon>Agaricomycetidae</taxon>
        <taxon>Agaricales</taxon>
        <taxon>Marasmiineae</taxon>
        <taxon>Physalacriaceae</taxon>
        <taxon>Desarmillaria</taxon>
    </lineage>
</organism>
<keyword evidence="2 4" id="KW-0863">Zinc-finger</keyword>
<proteinExistence type="predicted"/>